<keyword evidence="2" id="KW-1185">Reference proteome</keyword>
<name>A0A412G486_9FIRM</name>
<dbReference type="GeneID" id="83014668"/>
<gene>
    <name evidence="1" type="ORF">DWY25_04525</name>
</gene>
<accession>A0A412G486</accession>
<reference evidence="1 2" key="1">
    <citation type="submission" date="2018-08" db="EMBL/GenBank/DDBJ databases">
        <title>A genome reference for cultivated species of the human gut microbiota.</title>
        <authorList>
            <person name="Zou Y."/>
            <person name="Xue W."/>
            <person name="Luo G."/>
        </authorList>
    </citation>
    <scope>NUCLEOTIDE SEQUENCE [LARGE SCALE GENOMIC DNA]</scope>
    <source>
        <strain evidence="1 2">AF24-29</strain>
    </source>
</reference>
<sequence length="59" mass="6704">MRNLDKYATALCKQFTRIDPCCLYRPELGCDGCELLGICSNPDKLLAFMMQPADEEKTE</sequence>
<dbReference type="Proteomes" id="UP000284178">
    <property type="component" value="Unassembled WGS sequence"/>
</dbReference>
<evidence type="ECO:0000313" key="2">
    <source>
        <dbReference type="Proteomes" id="UP000284178"/>
    </source>
</evidence>
<dbReference type="AlphaFoldDB" id="A0A412G486"/>
<proteinExistence type="predicted"/>
<evidence type="ECO:0000313" key="1">
    <source>
        <dbReference type="EMBL" id="RGR75506.1"/>
    </source>
</evidence>
<dbReference type="EMBL" id="QRUP01000004">
    <property type="protein sequence ID" value="RGR75506.1"/>
    <property type="molecule type" value="Genomic_DNA"/>
</dbReference>
<dbReference type="RefSeq" id="WP_117894240.1">
    <property type="nucleotide sequence ID" value="NZ_CABJCV010000004.1"/>
</dbReference>
<protein>
    <submittedName>
        <fullName evidence="1">Uncharacterized protein</fullName>
    </submittedName>
</protein>
<organism evidence="1 2">
    <name type="scientific">Holdemania filiformis</name>
    <dbReference type="NCBI Taxonomy" id="61171"/>
    <lineage>
        <taxon>Bacteria</taxon>
        <taxon>Bacillati</taxon>
        <taxon>Bacillota</taxon>
        <taxon>Erysipelotrichia</taxon>
        <taxon>Erysipelotrichales</taxon>
        <taxon>Erysipelotrichaceae</taxon>
        <taxon>Holdemania</taxon>
    </lineage>
</organism>
<comment type="caution">
    <text evidence="1">The sequence shown here is derived from an EMBL/GenBank/DDBJ whole genome shotgun (WGS) entry which is preliminary data.</text>
</comment>